<comment type="caution">
    <text evidence="6">The sequence shown here is derived from an EMBL/GenBank/DDBJ whole genome shotgun (WGS) entry which is preliminary data.</text>
</comment>
<dbReference type="NCBIfam" id="TIGR01977">
    <property type="entry name" value="am_tr_V_EF2568"/>
    <property type="match status" value="1"/>
</dbReference>
<sequence length="375" mass="40759">MNTYYDNATTSYPKPSAMREALAHFYDEPVGSYGRSHDRATLRVVAEIEELRDVVASLLGVAEPSHICFCDNATTGLNAILRGVLQEGDTVLVSPMEHNAVMRPLHFLSETRGVRVEVMPALPDGRVDTQRLAAAIPTACALAVVNLQSNVNGIIQPIAEISRILKQRGVRILADATQCLGSMRLQTDAWNIDYLAFTGHKGLLGPSGTGGFYMRRPLDVSPLTLGGNGLHSSLLSMGTEMPERFMAGTANVLGLTALLAAVRHLPSYRLSHDEWQDYLLRMRELSGLRVYSSSDGTAQGFLCSLTHERLSPAELSDALYHGHGIITRAGLHCAPLAHETIGTAATGTTRISLSPYHTAKDLDHLLEALRDVVRR</sequence>
<proteinExistence type="inferred from homology"/>
<dbReference type="PROSITE" id="PS00595">
    <property type="entry name" value="AA_TRANSFER_CLASS_5"/>
    <property type="match status" value="1"/>
</dbReference>
<reference evidence="6 7" key="1">
    <citation type="submission" date="2018-04" db="EMBL/GenBank/DDBJ databases">
        <title>Genomic Encyclopedia of Type Strains, Phase IV (KMG-IV): sequencing the most valuable type-strain genomes for metagenomic binning, comparative biology and taxonomic classification.</title>
        <authorList>
            <person name="Goeker M."/>
        </authorList>
    </citation>
    <scope>NUCLEOTIDE SEQUENCE [LARGE SCALE GENOMIC DNA]</scope>
    <source>
        <strain evidence="6 7">DSM 28520</strain>
    </source>
</reference>
<keyword evidence="2" id="KW-0663">Pyridoxal phosphate</keyword>
<comment type="cofactor">
    <cofactor evidence="1 4">
        <name>pyridoxal 5'-phosphate</name>
        <dbReference type="ChEBI" id="CHEBI:597326"/>
    </cofactor>
</comment>
<gene>
    <name evidence="6" type="ORF">C7382_101110</name>
</gene>
<dbReference type="AlphaFoldDB" id="A0A2U1FSN6"/>
<dbReference type="EMBL" id="QEKY01000001">
    <property type="protein sequence ID" value="PVZ15179.1"/>
    <property type="molecule type" value="Genomic_DNA"/>
</dbReference>
<dbReference type="PANTHER" id="PTHR43586:SF4">
    <property type="entry name" value="ISOPENICILLIN N EPIMERASE"/>
    <property type="match status" value="1"/>
</dbReference>
<evidence type="ECO:0000313" key="7">
    <source>
        <dbReference type="Proteomes" id="UP000245462"/>
    </source>
</evidence>
<dbReference type="PANTHER" id="PTHR43586">
    <property type="entry name" value="CYSTEINE DESULFURASE"/>
    <property type="match status" value="1"/>
</dbReference>
<accession>A0A2U1FSN6</accession>
<evidence type="ECO:0000256" key="1">
    <source>
        <dbReference type="ARBA" id="ARBA00001933"/>
    </source>
</evidence>
<dbReference type="GeneID" id="94549813"/>
<dbReference type="Gene3D" id="3.40.640.10">
    <property type="entry name" value="Type I PLP-dependent aspartate aminotransferase-like (Major domain)"/>
    <property type="match status" value="1"/>
</dbReference>
<dbReference type="InterPro" id="IPR000192">
    <property type="entry name" value="Aminotrans_V_dom"/>
</dbReference>
<dbReference type="InterPro" id="IPR010969">
    <property type="entry name" value="Cys_dSase-rel_unknwn_funct"/>
</dbReference>
<evidence type="ECO:0000259" key="5">
    <source>
        <dbReference type="Pfam" id="PF00266"/>
    </source>
</evidence>
<name>A0A2U1FSN6_9PORP</name>
<evidence type="ECO:0000256" key="2">
    <source>
        <dbReference type="ARBA" id="ARBA00022898"/>
    </source>
</evidence>
<dbReference type="SUPFAM" id="SSF53383">
    <property type="entry name" value="PLP-dependent transferases"/>
    <property type="match status" value="1"/>
</dbReference>
<evidence type="ECO:0000313" key="6">
    <source>
        <dbReference type="EMBL" id="PVZ15179.1"/>
    </source>
</evidence>
<dbReference type="Proteomes" id="UP000245462">
    <property type="component" value="Unassembled WGS sequence"/>
</dbReference>
<dbReference type="InterPro" id="IPR020578">
    <property type="entry name" value="Aminotrans_V_PyrdxlP_BS"/>
</dbReference>
<dbReference type="RefSeq" id="WP_116678364.1">
    <property type="nucleotide sequence ID" value="NZ_JBGZJN010000179.1"/>
</dbReference>
<keyword evidence="7" id="KW-1185">Reference proteome</keyword>
<evidence type="ECO:0000256" key="4">
    <source>
        <dbReference type="RuleBase" id="RU004504"/>
    </source>
</evidence>
<dbReference type="Pfam" id="PF00266">
    <property type="entry name" value="Aminotran_5"/>
    <property type="match status" value="1"/>
</dbReference>
<evidence type="ECO:0000256" key="3">
    <source>
        <dbReference type="RuleBase" id="RU004075"/>
    </source>
</evidence>
<dbReference type="InterPro" id="IPR015422">
    <property type="entry name" value="PyrdxlP-dep_Trfase_small"/>
</dbReference>
<dbReference type="OrthoDB" id="9804366at2"/>
<dbReference type="InterPro" id="IPR015421">
    <property type="entry name" value="PyrdxlP-dep_Trfase_major"/>
</dbReference>
<comment type="similarity">
    <text evidence="3">Belongs to the class-V pyridoxal-phosphate-dependent aminotransferase family.</text>
</comment>
<dbReference type="Gene3D" id="3.90.1150.10">
    <property type="entry name" value="Aspartate Aminotransferase, domain 1"/>
    <property type="match status" value="1"/>
</dbReference>
<organism evidence="6 7">
    <name type="scientific">Porphyromonas loveana</name>
    <dbReference type="NCBI Taxonomy" id="1884669"/>
    <lineage>
        <taxon>Bacteria</taxon>
        <taxon>Pseudomonadati</taxon>
        <taxon>Bacteroidota</taxon>
        <taxon>Bacteroidia</taxon>
        <taxon>Bacteroidales</taxon>
        <taxon>Porphyromonadaceae</taxon>
        <taxon>Porphyromonas</taxon>
    </lineage>
</organism>
<dbReference type="InterPro" id="IPR015424">
    <property type="entry name" value="PyrdxlP-dep_Trfase"/>
</dbReference>
<feature type="domain" description="Aminotransferase class V" evidence="5">
    <location>
        <begin position="4"/>
        <end position="365"/>
    </location>
</feature>
<protein>
    <submittedName>
        <fullName evidence="6">Cysteine desulfurase family protein</fullName>
    </submittedName>
</protein>